<name>A0ABY4B433_9MICO</name>
<gene>
    <name evidence="2" type="ORF">MTP13_08390</name>
</gene>
<dbReference type="SUPFAM" id="SSF54427">
    <property type="entry name" value="NTF2-like"/>
    <property type="match status" value="1"/>
</dbReference>
<dbReference type="InterPro" id="IPR037401">
    <property type="entry name" value="SnoaL-like"/>
</dbReference>
<keyword evidence="3" id="KW-1185">Reference proteome</keyword>
<dbReference type="PANTHER" id="PTHR41252:SF1">
    <property type="entry name" value="BLR2505 PROTEIN"/>
    <property type="match status" value="1"/>
</dbReference>
<dbReference type="Gene3D" id="3.10.450.50">
    <property type="match status" value="1"/>
</dbReference>
<organism evidence="2 3">
    <name type="scientific">Agromyces soli</name>
    <dbReference type="NCBI Taxonomy" id="659012"/>
    <lineage>
        <taxon>Bacteria</taxon>
        <taxon>Bacillati</taxon>
        <taxon>Actinomycetota</taxon>
        <taxon>Actinomycetes</taxon>
        <taxon>Micrococcales</taxon>
        <taxon>Microbacteriaceae</taxon>
        <taxon>Agromyces</taxon>
    </lineage>
</organism>
<dbReference type="Proteomes" id="UP000831304">
    <property type="component" value="Chromosome"/>
</dbReference>
<dbReference type="InterPro" id="IPR032710">
    <property type="entry name" value="NTF2-like_dom_sf"/>
</dbReference>
<dbReference type="PANTHER" id="PTHR41252">
    <property type="entry name" value="BLR2505 PROTEIN"/>
    <property type="match status" value="1"/>
</dbReference>
<evidence type="ECO:0000259" key="1">
    <source>
        <dbReference type="Pfam" id="PF12680"/>
    </source>
</evidence>
<feature type="domain" description="SnoaL-like" evidence="1">
    <location>
        <begin position="7"/>
        <end position="112"/>
    </location>
</feature>
<accession>A0ABY4B433</accession>
<dbReference type="RefSeq" id="WP_243570600.1">
    <property type="nucleotide sequence ID" value="NZ_BAAARD010000001.1"/>
</dbReference>
<protein>
    <submittedName>
        <fullName evidence="2">Nuclear transport factor 2 family protein</fullName>
    </submittedName>
</protein>
<evidence type="ECO:0000313" key="2">
    <source>
        <dbReference type="EMBL" id="UOE27780.1"/>
    </source>
</evidence>
<proteinExistence type="predicted"/>
<dbReference type="EMBL" id="CP094533">
    <property type="protein sequence ID" value="UOE27780.1"/>
    <property type="molecule type" value="Genomic_DNA"/>
</dbReference>
<sequence length="129" mass="13421">MSSLDLVNAHYAASARGDLEGMIADFADDIVWTECAGFPTAGTYIGPAAVVDGVFGPTAAEWEGFAVSVDRTIADGGTVIALGRYTATHRGSGRALDARTVHVWTVEGDRIVGFEQIADSHLAVAAARP</sequence>
<evidence type="ECO:0000313" key="3">
    <source>
        <dbReference type="Proteomes" id="UP000831304"/>
    </source>
</evidence>
<reference evidence="2 3" key="1">
    <citation type="submission" date="2022-03" db="EMBL/GenBank/DDBJ databases">
        <title>Agromyces sp. isolated from the gut of P. brevitarsis seulensis larvae.</title>
        <authorList>
            <person name="Won M."/>
            <person name="Kwon S.-W."/>
        </authorList>
    </citation>
    <scope>NUCLEOTIDE SEQUENCE [LARGE SCALE GENOMIC DNA]</scope>
    <source>
        <strain evidence="2 3">KACC 16215</strain>
    </source>
</reference>
<dbReference type="Pfam" id="PF12680">
    <property type="entry name" value="SnoaL_2"/>
    <property type="match status" value="1"/>
</dbReference>